<dbReference type="Proteomes" id="UP000271700">
    <property type="component" value="Unassembled WGS sequence"/>
</dbReference>
<comment type="caution">
    <text evidence="1">The sequence shown here is derived from an EMBL/GenBank/DDBJ whole genome shotgun (WGS) entry which is preliminary data.</text>
</comment>
<reference evidence="1 2" key="1">
    <citation type="submission" date="2018-10" db="EMBL/GenBank/DDBJ databases">
        <title>Genomic Encyclopedia of Archaeal and Bacterial Type Strains, Phase II (KMG-II): from individual species to whole genera.</title>
        <authorList>
            <person name="Goeker M."/>
        </authorList>
    </citation>
    <scope>NUCLEOTIDE SEQUENCE [LARGE SCALE GENOMIC DNA]</scope>
    <source>
        <strain evidence="1 2">DSM 29317</strain>
    </source>
</reference>
<accession>A0A497ZLV3</accession>
<organism evidence="1 2">
    <name type="scientific">Ruegeria conchae</name>
    <dbReference type="NCBI Taxonomy" id="981384"/>
    <lineage>
        <taxon>Bacteria</taxon>
        <taxon>Pseudomonadati</taxon>
        <taxon>Pseudomonadota</taxon>
        <taxon>Alphaproteobacteria</taxon>
        <taxon>Rhodobacterales</taxon>
        <taxon>Roseobacteraceae</taxon>
        <taxon>Ruegeria</taxon>
    </lineage>
</organism>
<dbReference type="EMBL" id="RCCT01000001">
    <property type="protein sequence ID" value="RLK10350.1"/>
    <property type="molecule type" value="Genomic_DNA"/>
</dbReference>
<evidence type="ECO:0000313" key="1">
    <source>
        <dbReference type="EMBL" id="RLK10350.1"/>
    </source>
</evidence>
<keyword evidence="2" id="KW-1185">Reference proteome</keyword>
<gene>
    <name evidence="1" type="ORF">CLV75_0319</name>
</gene>
<name>A0A497ZLV3_9RHOB</name>
<evidence type="ECO:0000313" key="2">
    <source>
        <dbReference type="Proteomes" id="UP000271700"/>
    </source>
</evidence>
<dbReference type="AlphaFoldDB" id="A0A497ZLV3"/>
<dbReference type="STRING" id="981384.GCA_000192475_02990"/>
<sequence>MAQFLKHVETSCEVQMVKNFFPIGGLSLRQQQICRGKGIFLGPVGPLNKTRQRIAQPSAASFTDEDLLLLTRPGEAILPVFTLLIGHLGEQHIGNREVVACG</sequence>
<protein>
    <submittedName>
        <fullName evidence="1">Uncharacterized protein</fullName>
    </submittedName>
</protein>
<proteinExistence type="predicted"/>